<dbReference type="GO" id="GO:0046052">
    <property type="term" value="P:UTP catabolic process"/>
    <property type="evidence" value="ECO:0007669"/>
    <property type="project" value="TreeGrafter"/>
</dbReference>
<gene>
    <name evidence="3" type="ORF">HNQ41_003123</name>
</gene>
<feature type="domain" description="NTP pyrophosphohydrolase MazG-like" evidence="2">
    <location>
        <begin position="251"/>
        <end position="324"/>
    </location>
</feature>
<dbReference type="GO" id="GO:0046061">
    <property type="term" value="P:dATP catabolic process"/>
    <property type="evidence" value="ECO:0007669"/>
    <property type="project" value="TreeGrafter"/>
</dbReference>
<dbReference type="Proteomes" id="UP000551878">
    <property type="component" value="Unassembled WGS sequence"/>
</dbReference>
<dbReference type="InterPro" id="IPR048015">
    <property type="entry name" value="NTP-PPase_MazG-like_N"/>
</dbReference>
<dbReference type="FunFam" id="1.10.287.1080:FF:000003">
    <property type="entry name" value="Nucleoside triphosphate pyrophosphohydrolase"/>
    <property type="match status" value="1"/>
</dbReference>
<dbReference type="PIRSF" id="PIRSF002845">
    <property type="entry name" value="Ttrprl_mtas_MazG"/>
    <property type="match status" value="1"/>
</dbReference>
<dbReference type="NCBIfam" id="TIGR00444">
    <property type="entry name" value="mazG"/>
    <property type="match status" value="1"/>
</dbReference>
<dbReference type="InterPro" id="IPR035996">
    <property type="entry name" value="4pyrrol_Methylase_sf"/>
</dbReference>
<dbReference type="RefSeq" id="WP_184665299.1">
    <property type="nucleotide sequence ID" value="NZ_JACHHB010000018.1"/>
</dbReference>
<dbReference type="Gene3D" id="3.40.1010.10">
    <property type="entry name" value="Cobalt-precorrin-4 Transmethylase, Domain 1"/>
    <property type="match status" value="1"/>
</dbReference>
<sequence length="492" mass="56344">MNDIHVIGLGAGDIDQLPLGIYRTVKKHEKIWVRTADHPVIEELRQEVGIESFDDIYTQYDDFESVYQTIVETLQIEAQKQPIIYAVPGHPLVAERTVQLLLEQDSEGVVKIGGGKSFFDDVFATLKIDPIEGFQMLDATSFSGDECSFRKHLIFCQVYDSFIASEVKLTLMDHLPDDYLVSIVTAAGSDNETVETVPLYELDRTVSLNNLTVVYVPPVRDEALLYHEFTTLKNVIATLRGPNGCPWDRKQTHESLKPYLLEEAYEVLEAIDEQDVDHLAEELGDVLLQVMLHAQIGEDDGMFTVADVIQSLTEKMIRRHPHVFADVEANDAEDVIKNWEEVKREERGEDKNTYTPLLSSVPKSLPALFKAYKLQKKAAKVGFDWGEEAPMWEKVNEEVAEWQTEIEAGNKERATKEFGDLLFALTNVARFHDINPEEALMHTNQTFEKRFSFIEAKLYENAESWQEKSLQQLDEFWEEAKREERKGNHDEN</sequence>
<keyword evidence="3" id="KW-0489">Methyltransferase</keyword>
<dbReference type="InterPro" id="IPR024180">
    <property type="entry name" value="Tetrapyrrole_Mease/MazG_pred"/>
</dbReference>
<dbReference type="InterPro" id="IPR011551">
    <property type="entry name" value="NTP_PyrPHydrolase_MazG"/>
</dbReference>
<dbReference type="GO" id="GO:0046076">
    <property type="term" value="P:dTTP catabolic process"/>
    <property type="evidence" value="ECO:0007669"/>
    <property type="project" value="TreeGrafter"/>
</dbReference>
<evidence type="ECO:0000259" key="1">
    <source>
        <dbReference type="Pfam" id="PF00590"/>
    </source>
</evidence>
<dbReference type="InterPro" id="IPR004518">
    <property type="entry name" value="MazG-like_dom"/>
</dbReference>
<dbReference type="SUPFAM" id="SSF53790">
    <property type="entry name" value="Tetrapyrrole methylase"/>
    <property type="match status" value="1"/>
</dbReference>
<dbReference type="GO" id="GO:0046081">
    <property type="term" value="P:dUTP catabolic process"/>
    <property type="evidence" value="ECO:0007669"/>
    <property type="project" value="TreeGrafter"/>
</dbReference>
<proteinExistence type="predicted"/>
<dbReference type="Gene3D" id="1.10.287.1080">
    <property type="entry name" value="MazG-like"/>
    <property type="match status" value="2"/>
</dbReference>
<dbReference type="GO" id="GO:0006950">
    <property type="term" value="P:response to stress"/>
    <property type="evidence" value="ECO:0007669"/>
    <property type="project" value="UniProtKB-ARBA"/>
</dbReference>
<dbReference type="EMBL" id="JACHHB010000018">
    <property type="protein sequence ID" value="MBB5174900.1"/>
    <property type="molecule type" value="Genomic_DNA"/>
</dbReference>
<dbReference type="GO" id="GO:0032259">
    <property type="term" value="P:methylation"/>
    <property type="evidence" value="ECO:0007669"/>
    <property type="project" value="UniProtKB-KW"/>
</dbReference>
<dbReference type="InterPro" id="IPR000878">
    <property type="entry name" value="4pyrrol_Mease"/>
</dbReference>
<evidence type="ECO:0000259" key="2">
    <source>
        <dbReference type="Pfam" id="PF03819"/>
    </source>
</evidence>
<evidence type="ECO:0000313" key="4">
    <source>
        <dbReference type="Proteomes" id="UP000551878"/>
    </source>
</evidence>
<organism evidence="3 4">
    <name type="scientific">Texcoconibacillus texcoconensis</name>
    <dbReference type="NCBI Taxonomy" id="1095777"/>
    <lineage>
        <taxon>Bacteria</taxon>
        <taxon>Bacillati</taxon>
        <taxon>Bacillota</taxon>
        <taxon>Bacilli</taxon>
        <taxon>Bacillales</taxon>
        <taxon>Bacillaceae</taxon>
        <taxon>Texcoconibacillus</taxon>
    </lineage>
</organism>
<dbReference type="GO" id="GO:0047429">
    <property type="term" value="F:nucleoside triphosphate diphosphatase activity"/>
    <property type="evidence" value="ECO:0007669"/>
    <property type="project" value="InterPro"/>
</dbReference>
<dbReference type="PANTHER" id="PTHR30522:SF0">
    <property type="entry name" value="NUCLEOSIDE TRIPHOSPHATE PYROPHOSPHOHYDROLASE"/>
    <property type="match status" value="1"/>
</dbReference>
<keyword evidence="4" id="KW-1185">Reference proteome</keyword>
<dbReference type="Pfam" id="PF00590">
    <property type="entry name" value="TP_methylase"/>
    <property type="match status" value="1"/>
</dbReference>
<dbReference type="GO" id="GO:0046047">
    <property type="term" value="P:TTP catabolic process"/>
    <property type="evidence" value="ECO:0007669"/>
    <property type="project" value="TreeGrafter"/>
</dbReference>
<dbReference type="GO" id="GO:0008168">
    <property type="term" value="F:methyltransferase activity"/>
    <property type="evidence" value="ECO:0007669"/>
    <property type="project" value="UniProtKB-KW"/>
</dbReference>
<accession>A0A840QU76</accession>
<evidence type="ECO:0000313" key="3">
    <source>
        <dbReference type="EMBL" id="MBB5174900.1"/>
    </source>
</evidence>
<dbReference type="AlphaFoldDB" id="A0A840QU76"/>
<name>A0A840QU76_9BACI</name>
<dbReference type="InterPro" id="IPR014777">
    <property type="entry name" value="4pyrrole_Mease_sub1"/>
</dbReference>
<dbReference type="GO" id="GO:0006203">
    <property type="term" value="P:dGTP catabolic process"/>
    <property type="evidence" value="ECO:0007669"/>
    <property type="project" value="TreeGrafter"/>
</dbReference>
<dbReference type="CDD" id="cd11529">
    <property type="entry name" value="NTP-PPase_MazG_Cterm"/>
    <property type="match status" value="1"/>
</dbReference>
<dbReference type="NCBIfam" id="NF007113">
    <property type="entry name" value="PRK09562.1"/>
    <property type="match status" value="1"/>
</dbReference>
<protein>
    <submittedName>
        <fullName evidence="3">Tetrapyrrole methylase family protein/MazG family protein</fullName>
    </submittedName>
</protein>
<keyword evidence="3" id="KW-0808">Transferase</keyword>
<dbReference type="InterPro" id="IPR048011">
    <property type="entry name" value="NTP-PPase_MazG-like_C"/>
</dbReference>
<comment type="caution">
    <text evidence="3">The sequence shown here is derived from an EMBL/GenBank/DDBJ whole genome shotgun (WGS) entry which is preliminary data.</text>
</comment>
<dbReference type="FunFam" id="1.10.287.1080:FF:000001">
    <property type="entry name" value="Nucleoside triphosphate pyrophosphohydrolase"/>
    <property type="match status" value="1"/>
</dbReference>
<dbReference type="PANTHER" id="PTHR30522">
    <property type="entry name" value="NUCLEOSIDE TRIPHOSPHATE PYROPHOSPHOHYDROLASE"/>
    <property type="match status" value="1"/>
</dbReference>
<dbReference type="InterPro" id="IPR035013">
    <property type="entry name" value="YabN_N"/>
</dbReference>
<reference evidence="3 4" key="1">
    <citation type="submission" date="2020-08" db="EMBL/GenBank/DDBJ databases">
        <title>Genomic Encyclopedia of Type Strains, Phase IV (KMG-IV): sequencing the most valuable type-strain genomes for metagenomic binning, comparative biology and taxonomic classification.</title>
        <authorList>
            <person name="Goeker M."/>
        </authorList>
    </citation>
    <scope>NUCLEOTIDE SEQUENCE [LARGE SCALE GENOMIC DNA]</scope>
    <source>
        <strain evidence="3 4">DSM 24696</strain>
    </source>
</reference>
<dbReference type="SUPFAM" id="SSF101386">
    <property type="entry name" value="all-alpha NTP pyrophosphatases"/>
    <property type="match status" value="2"/>
</dbReference>
<feature type="domain" description="Tetrapyrrole methylase" evidence="1">
    <location>
        <begin position="4"/>
        <end position="203"/>
    </location>
</feature>
<dbReference type="Pfam" id="PF03819">
    <property type="entry name" value="MazG"/>
    <property type="match status" value="1"/>
</dbReference>
<dbReference type="CDD" id="cd11723">
    <property type="entry name" value="YabN_N_like"/>
    <property type="match status" value="1"/>
</dbReference>
<dbReference type="CDD" id="cd11528">
    <property type="entry name" value="NTP-PPase_MazG_Nterm"/>
    <property type="match status" value="1"/>
</dbReference>